<organism evidence="8 9">
    <name type="scientific">Pseudomonas machongensis</name>
    <dbReference type="NCBI Taxonomy" id="3110229"/>
    <lineage>
        <taxon>Bacteria</taxon>
        <taxon>Pseudomonadati</taxon>
        <taxon>Pseudomonadota</taxon>
        <taxon>Gammaproteobacteria</taxon>
        <taxon>Pseudomonadales</taxon>
        <taxon>Pseudomonadaceae</taxon>
        <taxon>Pseudomonas</taxon>
    </lineage>
</organism>
<feature type="chain" id="PRO_5044934420" description="LPS-assembly protein LptD" evidence="4">
    <location>
        <begin position="34"/>
        <end position="952"/>
    </location>
</feature>
<evidence type="ECO:0000256" key="5">
    <source>
        <dbReference type="SAM" id="MobiDB-lite"/>
    </source>
</evidence>
<gene>
    <name evidence="4" type="primary">lptD</name>
    <name evidence="8" type="ORF">VA602_09975</name>
</gene>
<comment type="subunit">
    <text evidence="4">Component of the lipopolysaccharide transport and assembly complex. Interacts with LptE and LptA.</text>
</comment>
<feature type="domain" description="Organic solvent tolerance-like N-terminal" evidence="6">
    <location>
        <begin position="155"/>
        <end position="286"/>
    </location>
</feature>
<keyword evidence="3 4" id="KW-0998">Cell outer membrane</keyword>
<keyword evidence="9" id="KW-1185">Reference proteome</keyword>
<dbReference type="Pfam" id="PF03968">
    <property type="entry name" value="LptD_N"/>
    <property type="match status" value="1"/>
</dbReference>
<keyword evidence="1 4" id="KW-0732">Signal</keyword>
<evidence type="ECO:0000256" key="4">
    <source>
        <dbReference type="HAMAP-Rule" id="MF_01411"/>
    </source>
</evidence>
<evidence type="ECO:0000256" key="3">
    <source>
        <dbReference type="ARBA" id="ARBA00023237"/>
    </source>
</evidence>
<dbReference type="Pfam" id="PF04453">
    <property type="entry name" value="LptD"/>
    <property type="match status" value="1"/>
</dbReference>
<reference evidence="8 9" key="1">
    <citation type="submission" date="2023-12" db="EMBL/GenBank/DDBJ databases">
        <title>Pseudomonas machongensis sp. nov., isolated from wilted pepper plants (Capsicum annuum).</title>
        <authorList>
            <person name="Qiu M."/>
            <person name="Li Y."/>
            <person name="Liu Q."/>
            <person name="Zhang X."/>
            <person name="Huang Y."/>
            <person name="Guo R."/>
            <person name="Hu M."/>
            <person name="Zhou J."/>
            <person name="Zhou X."/>
        </authorList>
    </citation>
    <scope>NUCLEOTIDE SEQUENCE [LARGE SCALE GENOMIC DNA]</scope>
    <source>
        <strain evidence="8 9">MH2</strain>
    </source>
</reference>
<comment type="caution">
    <text evidence="8">The sequence shown here is derived from an EMBL/GenBank/DDBJ whole genome shotgun (WGS) entry which is preliminary data.</text>
</comment>
<dbReference type="Gene3D" id="2.60.450.10">
    <property type="entry name" value="Lipopolysaccharide (LPS) transport protein A like domain"/>
    <property type="match status" value="1"/>
</dbReference>
<comment type="subcellular location">
    <subcellularLocation>
        <location evidence="4">Cell outer membrane</location>
    </subcellularLocation>
</comment>
<dbReference type="EMBL" id="JAYFUI010000094">
    <property type="protein sequence ID" value="MEA5671665.1"/>
    <property type="molecule type" value="Genomic_DNA"/>
</dbReference>
<accession>A0ABU5VE74</accession>
<evidence type="ECO:0000313" key="9">
    <source>
        <dbReference type="Proteomes" id="UP001302573"/>
    </source>
</evidence>
<sequence precursor="true">MALKSPAFRRKFPLLVTGGLLALQPLATSYVVAAEQFDCQVSAAGGWDCKPKTAASTLPPRPVHDGAALSGGTEAQTAEAAGSAEPKPVLVTESKGRALKSRSEDYSHLDWVPREKLTAAQLAETGPYCGGAYIEPIRPGMNDSTPKDESPTYLNAKVSKYQQEQQIATLAGDVVMRQGSMQAEADEANLYQTENRGELKGNVKIRDNGTLVVGDQAEVQLDTGEAKVDNAEYVMHKSHIRGSALYAKRAENAIIRLKDGTYTTCEPGSNAWQLKGNNITLNPATGFGTGTNVTLRVKDIPVFYTPYIYFPIDDRRQSGFLPPSFSTSSDTGFMLVTPYYFNLAPNYDATLYPRYMAKRGLLMEGEFRYLTKSSEGQFGGAYLNDEDDDRKLQTDYKKERWMVNWQHKGGLDERLMTEVDYTDISDPFYFQDLESDQIGVEKRDYVNQQGALTYRGDTYTARLNVHAYEMATISQITPYDRLPQVTFLGTLPYHPAGLDFSYETEATRFERDLKNGLVFDKEGNPDGSLGYVFDPAGNIIGGRRLDDAVFGLARANGTRLNATPAITLPMEASYGFLTPKLKYSYTHYDLDLDSKGKQDIIDYTAQAQSKGEDFLYGNYSGTQNRSVPIFSVDSGLYFDRNTQWFGKNYLQTLEPRLFYLYVPYKDQKDIPLFDTGEMPFSYSSLFRDNRFAGGDRIGDENKLSLGVTSRWIEENGFERQRFNIGQAYYFKDRKVQLPGIDYRTRKDSLSDVSPYALEYQYRFNRDWRFNSDFNWDPDSRSTRSGSAMFHYQPEDNPNKVINAGYRYRNDMITYDSLTGTWKVGGGDYGVPGAPGYIKDYYKIQQHDFSIIWPVVPQWSVIARWQHDYNRNRTLEALGGFEYDSCCWKLRLISRYWMDNEDYSQALPQNEKGDHGVFLQIVLKGLGGVVGNKVESFLDQGIQGYRTREEQAY</sequence>
<comment type="function">
    <text evidence="4">Together with LptE, is involved in the assembly of lipopolysaccharide (LPS) at the surface of the outer membrane.</text>
</comment>
<name>A0ABU5VE74_9PSED</name>
<evidence type="ECO:0000259" key="7">
    <source>
        <dbReference type="Pfam" id="PF04453"/>
    </source>
</evidence>
<feature type="domain" description="LptD C-terminal" evidence="7">
    <location>
        <begin position="398"/>
        <end position="858"/>
    </location>
</feature>
<proteinExistence type="inferred from homology"/>
<evidence type="ECO:0000259" key="6">
    <source>
        <dbReference type="Pfam" id="PF03968"/>
    </source>
</evidence>
<dbReference type="PANTHER" id="PTHR30189:SF1">
    <property type="entry name" value="LPS-ASSEMBLY PROTEIN LPTD"/>
    <property type="match status" value="1"/>
</dbReference>
<keyword evidence="2 4" id="KW-0472">Membrane</keyword>
<dbReference type="PANTHER" id="PTHR30189">
    <property type="entry name" value="LPS-ASSEMBLY PROTEIN"/>
    <property type="match status" value="1"/>
</dbReference>
<dbReference type="InterPro" id="IPR005653">
    <property type="entry name" value="OstA-like_N"/>
</dbReference>
<comment type="similarity">
    <text evidence="4">Belongs to the LptD family.</text>
</comment>
<comment type="caution">
    <text evidence="4">Lacks conserved residue(s) required for the propagation of feature annotation.</text>
</comment>
<dbReference type="InterPro" id="IPR007543">
    <property type="entry name" value="LptD_C"/>
</dbReference>
<feature type="compositionally biased region" description="Low complexity" evidence="5">
    <location>
        <begin position="70"/>
        <end position="85"/>
    </location>
</feature>
<protein>
    <recommendedName>
        <fullName evidence="4">LPS-assembly protein LptD</fullName>
    </recommendedName>
</protein>
<feature type="signal peptide" evidence="4">
    <location>
        <begin position="1"/>
        <end position="33"/>
    </location>
</feature>
<dbReference type="HAMAP" id="MF_01411">
    <property type="entry name" value="LPS_assembly_LptD"/>
    <property type="match status" value="1"/>
</dbReference>
<feature type="region of interest" description="Disordered" evidence="5">
    <location>
        <begin position="52"/>
        <end position="86"/>
    </location>
</feature>
<dbReference type="InterPro" id="IPR050218">
    <property type="entry name" value="LptD"/>
</dbReference>
<dbReference type="InterPro" id="IPR020889">
    <property type="entry name" value="LipoPS_assembly_LptD"/>
</dbReference>
<evidence type="ECO:0000256" key="1">
    <source>
        <dbReference type="ARBA" id="ARBA00022729"/>
    </source>
</evidence>
<dbReference type="RefSeq" id="WP_323453138.1">
    <property type="nucleotide sequence ID" value="NZ_JAYFUI010000094.1"/>
</dbReference>
<dbReference type="Proteomes" id="UP001302573">
    <property type="component" value="Unassembled WGS sequence"/>
</dbReference>
<evidence type="ECO:0000256" key="2">
    <source>
        <dbReference type="ARBA" id="ARBA00023136"/>
    </source>
</evidence>
<evidence type="ECO:0000313" key="8">
    <source>
        <dbReference type="EMBL" id="MEA5671665.1"/>
    </source>
</evidence>